<dbReference type="InterPro" id="IPR025877">
    <property type="entry name" value="MobA-like_NTP_Trfase"/>
</dbReference>
<name>A0A2N9L3M6_9BACT</name>
<evidence type="ECO:0000313" key="3">
    <source>
        <dbReference type="Proteomes" id="UP000239735"/>
    </source>
</evidence>
<dbReference type="Proteomes" id="UP000239735">
    <property type="component" value="Unassembled WGS sequence"/>
</dbReference>
<dbReference type="GO" id="GO:0016779">
    <property type="term" value="F:nucleotidyltransferase activity"/>
    <property type="evidence" value="ECO:0007669"/>
    <property type="project" value="UniProtKB-ARBA"/>
</dbReference>
<dbReference type="OrthoDB" id="9779926at2"/>
<feature type="domain" description="MobA-like NTP transferase" evidence="1">
    <location>
        <begin position="7"/>
        <end position="147"/>
    </location>
</feature>
<organism evidence="2 3">
    <name type="scientific">Candidatus Sulfuritelmatomonas gaucii</name>
    <dbReference type="NCBI Taxonomy" id="2043161"/>
    <lineage>
        <taxon>Bacteria</taxon>
        <taxon>Pseudomonadati</taxon>
        <taxon>Acidobacteriota</taxon>
        <taxon>Terriglobia</taxon>
        <taxon>Terriglobales</taxon>
        <taxon>Acidobacteriaceae</taxon>
        <taxon>Candidatus Sulfuritelmatomonas</taxon>
    </lineage>
</organism>
<proteinExistence type="predicted"/>
<dbReference type="InterPro" id="IPR029044">
    <property type="entry name" value="Nucleotide-diphossugar_trans"/>
</dbReference>
<evidence type="ECO:0000259" key="1">
    <source>
        <dbReference type="Pfam" id="PF12804"/>
    </source>
</evidence>
<sequence>MFGSTLLVLAAGKGNRYGGVKVIEPVGPQGETLLEYSLYDARKAGFVKIVFVIRRDIDRAVRETLGARLIRNFAVEYVYQDVMRIPWGFQVPHGRNKPWGTTHAVLSAVSQIREPFAVINVDDFYGAQSYSALARHLQAGTDDCAMVGYVLRNTLPESGPVARGICQLDEEGFLKGILEHKNVERQGGHAVCVDAAGQEMKLSGNEVVSLNMWGFRPDALNPMAEKFENFLKSHGGDPDSECYLPNTVHELITEGRMRVKVLPSADSWFGMTYREDHSRAMQNIHHMIEAGYYPRRLWA</sequence>
<dbReference type="Pfam" id="PF12804">
    <property type="entry name" value="NTP_transf_3"/>
    <property type="match status" value="1"/>
</dbReference>
<protein>
    <recommendedName>
        <fullName evidence="1">MobA-like NTP transferase domain-containing protein</fullName>
    </recommendedName>
</protein>
<accession>A0A2N9L3M6</accession>
<dbReference type="SUPFAM" id="SSF53448">
    <property type="entry name" value="Nucleotide-diphospho-sugar transferases"/>
    <property type="match status" value="1"/>
</dbReference>
<dbReference type="Gene3D" id="3.90.550.10">
    <property type="entry name" value="Spore Coat Polysaccharide Biosynthesis Protein SpsA, Chain A"/>
    <property type="match status" value="1"/>
</dbReference>
<reference evidence="3" key="1">
    <citation type="submission" date="2018-02" db="EMBL/GenBank/DDBJ databases">
        <authorList>
            <person name="Hausmann B."/>
        </authorList>
    </citation>
    <scope>NUCLEOTIDE SEQUENCE [LARGE SCALE GENOMIC DNA]</scope>
    <source>
        <strain evidence="3">Peat soil MAG SbA5</strain>
    </source>
</reference>
<dbReference type="AlphaFoldDB" id="A0A2N9L3M6"/>
<dbReference type="EMBL" id="OKRB01000013">
    <property type="protein sequence ID" value="SPE17644.1"/>
    <property type="molecule type" value="Genomic_DNA"/>
</dbReference>
<evidence type="ECO:0000313" key="2">
    <source>
        <dbReference type="EMBL" id="SPE17644.1"/>
    </source>
</evidence>
<gene>
    <name evidence="2" type="ORF">SBA5_110004</name>
</gene>